<comment type="caution">
    <text evidence="1">The sequence shown here is derived from an EMBL/GenBank/DDBJ whole genome shotgun (WGS) entry which is preliminary data.</text>
</comment>
<accession>A0ABD5QLB0</accession>
<dbReference type="AlphaFoldDB" id="A0ABD5QLB0"/>
<evidence type="ECO:0000313" key="1">
    <source>
        <dbReference type="EMBL" id="MFC4990498.1"/>
    </source>
</evidence>
<dbReference type="RefSeq" id="WP_224829966.1">
    <property type="nucleotide sequence ID" value="NZ_JAIVEF010000033.1"/>
</dbReference>
<keyword evidence="2" id="KW-1185">Reference proteome</keyword>
<protein>
    <submittedName>
        <fullName evidence="1">Uncharacterized protein</fullName>
    </submittedName>
</protein>
<reference evidence="1 2" key="1">
    <citation type="journal article" date="2019" name="Int. J. Syst. Evol. Microbiol.">
        <title>The Global Catalogue of Microorganisms (GCM) 10K type strain sequencing project: providing services to taxonomists for standard genome sequencing and annotation.</title>
        <authorList>
            <consortium name="The Broad Institute Genomics Platform"/>
            <consortium name="The Broad Institute Genome Sequencing Center for Infectious Disease"/>
            <person name="Wu L."/>
            <person name="Ma J."/>
        </authorList>
    </citation>
    <scope>NUCLEOTIDE SEQUENCE [LARGE SCALE GENOMIC DNA]</scope>
    <source>
        <strain evidence="1 2">CGMCC 1.15824</strain>
    </source>
</reference>
<organism evidence="1 2">
    <name type="scientific">Saliphagus infecundisoli</name>
    <dbReference type="NCBI Taxonomy" id="1849069"/>
    <lineage>
        <taxon>Archaea</taxon>
        <taxon>Methanobacteriati</taxon>
        <taxon>Methanobacteriota</taxon>
        <taxon>Stenosarchaea group</taxon>
        <taxon>Halobacteria</taxon>
        <taxon>Halobacteriales</taxon>
        <taxon>Natrialbaceae</taxon>
        <taxon>Saliphagus</taxon>
    </lineage>
</organism>
<name>A0ABD5QLB0_9EURY</name>
<sequence>MDGPVQLTLATVGRNGTRIADQLIDHTSGLTVKTITSFAPHPDPDAVTNGDCVVAIVAEEVADAPTLYEEFRQSHPTHPLVMVTGTDEPAFIESLLDDEYGEYVYLPADDMPVGLISIRCKRLVEQTSMMC</sequence>
<dbReference type="Proteomes" id="UP001595925">
    <property type="component" value="Unassembled WGS sequence"/>
</dbReference>
<dbReference type="EMBL" id="JBHSJG010000075">
    <property type="protein sequence ID" value="MFC4990498.1"/>
    <property type="molecule type" value="Genomic_DNA"/>
</dbReference>
<evidence type="ECO:0000313" key="2">
    <source>
        <dbReference type="Proteomes" id="UP001595925"/>
    </source>
</evidence>
<proteinExistence type="predicted"/>
<gene>
    <name evidence="1" type="ORF">ACFPFO_22660</name>
</gene>